<reference evidence="1" key="2">
    <citation type="journal article" date="2020" name="Nat. Commun.">
        <title>Large-scale genome sequencing of mycorrhizal fungi provides insights into the early evolution of symbiotic traits.</title>
        <authorList>
            <person name="Miyauchi S."/>
            <person name="Kiss E."/>
            <person name="Kuo A."/>
            <person name="Drula E."/>
            <person name="Kohler A."/>
            <person name="Sanchez-Garcia M."/>
            <person name="Morin E."/>
            <person name="Andreopoulos B."/>
            <person name="Barry K.W."/>
            <person name="Bonito G."/>
            <person name="Buee M."/>
            <person name="Carver A."/>
            <person name="Chen C."/>
            <person name="Cichocki N."/>
            <person name="Clum A."/>
            <person name="Culley D."/>
            <person name="Crous P.W."/>
            <person name="Fauchery L."/>
            <person name="Girlanda M."/>
            <person name="Hayes R.D."/>
            <person name="Keri Z."/>
            <person name="LaButti K."/>
            <person name="Lipzen A."/>
            <person name="Lombard V."/>
            <person name="Magnuson J."/>
            <person name="Maillard F."/>
            <person name="Murat C."/>
            <person name="Nolan M."/>
            <person name="Ohm R.A."/>
            <person name="Pangilinan J."/>
            <person name="Pereira M.F."/>
            <person name="Perotto S."/>
            <person name="Peter M."/>
            <person name="Pfister S."/>
            <person name="Riley R."/>
            <person name="Sitrit Y."/>
            <person name="Stielow J.B."/>
            <person name="Szollosi G."/>
            <person name="Zifcakova L."/>
            <person name="Stursova M."/>
            <person name="Spatafora J.W."/>
            <person name="Tedersoo L."/>
            <person name="Vaario L.M."/>
            <person name="Yamada A."/>
            <person name="Yan M."/>
            <person name="Wang P."/>
            <person name="Xu J."/>
            <person name="Bruns T."/>
            <person name="Baldrian P."/>
            <person name="Vilgalys R."/>
            <person name="Dunand C."/>
            <person name="Henrissat B."/>
            <person name="Grigoriev I.V."/>
            <person name="Hibbett D."/>
            <person name="Nagy L.G."/>
            <person name="Martin F.M."/>
        </authorList>
    </citation>
    <scope>NUCLEOTIDE SEQUENCE</scope>
    <source>
        <strain evidence="1">P2</strain>
    </source>
</reference>
<sequence>MLQSYNSQTCEPLPPAPRPLFGCTRTVEEVLSFVQNNTPIALTGRRGGVGKISIALTFTVSTSRKFSNERRPTRCEKFRLPHALFSCGNRSSLLLITRDDSISEG</sequence>
<comment type="caution">
    <text evidence="1">The sequence shown here is derived from an EMBL/GenBank/DDBJ whole genome shotgun (WGS) entry which is preliminary data.</text>
</comment>
<accession>A0ACB6YYN1</accession>
<organism evidence="1 2">
    <name type="scientific">Thelephora ganbajun</name>
    <name type="common">Ganba fungus</name>
    <dbReference type="NCBI Taxonomy" id="370292"/>
    <lineage>
        <taxon>Eukaryota</taxon>
        <taxon>Fungi</taxon>
        <taxon>Dikarya</taxon>
        <taxon>Basidiomycota</taxon>
        <taxon>Agaricomycotina</taxon>
        <taxon>Agaricomycetes</taxon>
        <taxon>Thelephorales</taxon>
        <taxon>Thelephoraceae</taxon>
        <taxon>Thelephora</taxon>
    </lineage>
</organism>
<dbReference type="EMBL" id="MU118425">
    <property type="protein sequence ID" value="KAF9642549.1"/>
    <property type="molecule type" value="Genomic_DNA"/>
</dbReference>
<reference evidence="1" key="1">
    <citation type="submission" date="2019-10" db="EMBL/GenBank/DDBJ databases">
        <authorList>
            <consortium name="DOE Joint Genome Institute"/>
            <person name="Kuo A."/>
            <person name="Miyauchi S."/>
            <person name="Kiss E."/>
            <person name="Drula E."/>
            <person name="Kohler A."/>
            <person name="Sanchez-Garcia M."/>
            <person name="Andreopoulos B."/>
            <person name="Barry K.W."/>
            <person name="Bonito G."/>
            <person name="Buee M."/>
            <person name="Carver A."/>
            <person name="Chen C."/>
            <person name="Cichocki N."/>
            <person name="Clum A."/>
            <person name="Culley D."/>
            <person name="Crous P.W."/>
            <person name="Fauchery L."/>
            <person name="Girlanda M."/>
            <person name="Hayes R."/>
            <person name="Keri Z."/>
            <person name="Labutti K."/>
            <person name="Lipzen A."/>
            <person name="Lombard V."/>
            <person name="Magnuson J."/>
            <person name="Maillard F."/>
            <person name="Morin E."/>
            <person name="Murat C."/>
            <person name="Nolan M."/>
            <person name="Ohm R."/>
            <person name="Pangilinan J."/>
            <person name="Pereira M."/>
            <person name="Perotto S."/>
            <person name="Peter M."/>
            <person name="Riley R."/>
            <person name="Sitrit Y."/>
            <person name="Stielow B."/>
            <person name="Szollosi G."/>
            <person name="Zifcakova L."/>
            <person name="Stursova M."/>
            <person name="Spatafora J.W."/>
            <person name="Tedersoo L."/>
            <person name="Vaario L.-M."/>
            <person name="Yamada A."/>
            <person name="Yan M."/>
            <person name="Wang P."/>
            <person name="Xu J."/>
            <person name="Bruns T."/>
            <person name="Baldrian P."/>
            <person name="Vilgalys R."/>
            <person name="Henrissat B."/>
            <person name="Grigoriev I.V."/>
            <person name="Hibbett D."/>
            <person name="Nagy L.G."/>
            <person name="Martin F.M."/>
        </authorList>
    </citation>
    <scope>NUCLEOTIDE SEQUENCE</scope>
    <source>
        <strain evidence="1">P2</strain>
    </source>
</reference>
<evidence type="ECO:0000313" key="2">
    <source>
        <dbReference type="Proteomes" id="UP000886501"/>
    </source>
</evidence>
<evidence type="ECO:0000313" key="1">
    <source>
        <dbReference type="EMBL" id="KAF9642549.1"/>
    </source>
</evidence>
<protein>
    <submittedName>
        <fullName evidence="1">Uncharacterized protein</fullName>
    </submittedName>
</protein>
<keyword evidence="2" id="KW-1185">Reference proteome</keyword>
<dbReference type="Proteomes" id="UP000886501">
    <property type="component" value="Unassembled WGS sequence"/>
</dbReference>
<proteinExistence type="predicted"/>
<gene>
    <name evidence="1" type="ORF">BDM02DRAFT_2051045</name>
</gene>
<name>A0ACB6YYN1_THEGA</name>